<evidence type="ECO:0008006" key="4">
    <source>
        <dbReference type="Google" id="ProtNLM"/>
    </source>
</evidence>
<feature type="transmembrane region" description="Helical" evidence="1">
    <location>
        <begin position="72"/>
        <end position="89"/>
    </location>
</feature>
<accession>A0ABV5ZB85</accession>
<feature type="transmembrane region" description="Helical" evidence="1">
    <location>
        <begin position="49"/>
        <end position="65"/>
    </location>
</feature>
<proteinExistence type="predicted"/>
<keyword evidence="1" id="KW-0472">Membrane</keyword>
<dbReference type="EMBL" id="JBHLZN010000002">
    <property type="protein sequence ID" value="MFB9886539.1"/>
    <property type="molecule type" value="Genomic_DNA"/>
</dbReference>
<sequence>MRALAEYIMRGRKEALVVAVVSAALPLMFWVSAATLSLVTLRRGVSEGAVILAWASLPTLAWWWGQGDPTPLLSLIGTFLLAWVLRVSVSWTKVLLVVSGLALVLSGILSWALADVLNILQTLSDQMLARMSPEGLEAPPEALRQFMMDLLLGGVTAFHLAVMLGSLALARSWQAGLYNPGGFQTEFHQLRLPLSLALGLVVVLFMGTSIDPQGLRWLPALTVPLVMAGLALVHGVIGIKALGRAWLVGFYTAFFLLGIYMYPLLMLAAVLDSAFNIRRRLRPVHSSDT</sequence>
<dbReference type="Proteomes" id="UP001589628">
    <property type="component" value="Unassembled WGS sequence"/>
</dbReference>
<feature type="transmembrane region" description="Helical" evidence="1">
    <location>
        <begin position="245"/>
        <end position="271"/>
    </location>
</feature>
<keyword evidence="1" id="KW-0812">Transmembrane</keyword>
<evidence type="ECO:0000313" key="3">
    <source>
        <dbReference type="Proteomes" id="UP001589628"/>
    </source>
</evidence>
<keyword evidence="1" id="KW-1133">Transmembrane helix</keyword>
<gene>
    <name evidence="2" type="ORF">ACFFLH_08965</name>
</gene>
<reference evidence="2 3" key="1">
    <citation type="submission" date="2024-09" db="EMBL/GenBank/DDBJ databases">
        <authorList>
            <person name="Sun Q."/>
            <person name="Mori K."/>
        </authorList>
    </citation>
    <scope>NUCLEOTIDE SEQUENCE [LARGE SCALE GENOMIC DNA]</scope>
    <source>
        <strain evidence="2 3">ATCC 51285</strain>
    </source>
</reference>
<keyword evidence="3" id="KW-1185">Reference proteome</keyword>
<feature type="transmembrane region" description="Helical" evidence="1">
    <location>
        <begin position="95"/>
        <end position="120"/>
    </location>
</feature>
<feature type="transmembrane region" description="Helical" evidence="1">
    <location>
        <begin position="190"/>
        <end position="210"/>
    </location>
</feature>
<evidence type="ECO:0000256" key="1">
    <source>
        <dbReference type="SAM" id="Phobius"/>
    </source>
</evidence>
<feature type="transmembrane region" description="Helical" evidence="1">
    <location>
        <begin position="217"/>
        <end position="239"/>
    </location>
</feature>
<evidence type="ECO:0000313" key="2">
    <source>
        <dbReference type="EMBL" id="MFB9886539.1"/>
    </source>
</evidence>
<protein>
    <recommendedName>
        <fullName evidence="4">DUF2232 domain-containing protein</fullName>
    </recommendedName>
</protein>
<comment type="caution">
    <text evidence="2">The sequence shown here is derived from an EMBL/GenBank/DDBJ whole genome shotgun (WGS) entry which is preliminary data.</text>
</comment>
<name>A0ABV5ZB85_9GAMM</name>
<feature type="transmembrane region" description="Helical" evidence="1">
    <location>
        <begin position="150"/>
        <end position="170"/>
    </location>
</feature>
<dbReference type="RefSeq" id="WP_027311971.1">
    <property type="nucleotide sequence ID" value="NZ_JAUESS010000003.1"/>
</dbReference>
<organism evidence="2 3">
    <name type="scientific">Balneatrix alpica</name>
    <dbReference type="NCBI Taxonomy" id="75684"/>
    <lineage>
        <taxon>Bacteria</taxon>
        <taxon>Pseudomonadati</taxon>
        <taxon>Pseudomonadota</taxon>
        <taxon>Gammaproteobacteria</taxon>
        <taxon>Oceanospirillales</taxon>
        <taxon>Balneatrichaceae</taxon>
        <taxon>Balneatrix</taxon>
    </lineage>
</organism>